<evidence type="ECO:0000313" key="1">
    <source>
        <dbReference type="EMBL" id="CAK9051791.1"/>
    </source>
</evidence>
<dbReference type="Gene3D" id="3.30.70.100">
    <property type="match status" value="1"/>
</dbReference>
<comment type="caution">
    <text evidence="1">The sequence shown here is derived from an EMBL/GenBank/DDBJ whole genome shotgun (WGS) entry which is preliminary data.</text>
</comment>
<dbReference type="EMBL" id="CAXAMM010022336">
    <property type="protein sequence ID" value="CAK9051791.1"/>
    <property type="molecule type" value="Genomic_DNA"/>
</dbReference>
<name>A0ABP0MJZ1_9DINO</name>
<keyword evidence="2" id="KW-1185">Reference proteome</keyword>
<gene>
    <name evidence="1" type="ORF">SCF082_LOCUS28402</name>
</gene>
<evidence type="ECO:0000313" key="2">
    <source>
        <dbReference type="Proteomes" id="UP001642464"/>
    </source>
</evidence>
<accession>A0ABP0MJZ1</accession>
<organism evidence="1 2">
    <name type="scientific">Durusdinium trenchii</name>
    <dbReference type="NCBI Taxonomy" id="1381693"/>
    <lineage>
        <taxon>Eukaryota</taxon>
        <taxon>Sar</taxon>
        <taxon>Alveolata</taxon>
        <taxon>Dinophyceae</taxon>
        <taxon>Suessiales</taxon>
        <taxon>Symbiodiniaceae</taxon>
        <taxon>Durusdinium</taxon>
    </lineage>
</organism>
<proteinExistence type="predicted"/>
<dbReference type="Proteomes" id="UP001642464">
    <property type="component" value="Unassembled WGS sequence"/>
</dbReference>
<reference evidence="1 2" key="1">
    <citation type="submission" date="2024-02" db="EMBL/GenBank/DDBJ databases">
        <authorList>
            <person name="Chen Y."/>
            <person name="Shah S."/>
            <person name="Dougan E. K."/>
            <person name="Thang M."/>
            <person name="Chan C."/>
        </authorList>
    </citation>
    <scope>NUCLEOTIDE SEQUENCE [LARGE SCALE GENOMIC DNA]</scope>
</reference>
<protein>
    <submittedName>
        <fullName evidence="1">Uncharacterized protein</fullName>
    </submittedName>
</protein>
<sequence length="160" mass="19301">MRLLRRMNLTAFNEWWEDLDLAEIYLLYIAGGMYWGTCYGTYCRRAKLATPESDFLLVSIYHVDEEKKKRFEGSWSDQARLCQRQAGYEWTKTFKAIEWSESPFHYITFRMWNESSSYLRMVQFNPTWKELVKRLQEVCASQQDTVYRVLVDDSVKRIIE</sequence>